<comment type="subcellular location">
    <subcellularLocation>
        <location evidence="2">Golgi apparatus</location>
        <location evidence="2">trans-Golgi network membrane</location>
        <topology evidence="2">Single-pass type I membrane protein</topology>
    </subcellularLocation>
</comment>
<dbReference type="VEuPathDB" id="FungiDB:PC9H_006535"/>
<keyword evidence="4 14" id="KW-0121">Carboxypeptidase</keyword>
<dbReference type="PANTHER" id="PTHR11802:SF190">
    <property type="entry name" value="PHEROMONE-PROCESSING CARBOXYPEPTIDASE KEX1"/>
    <property type="match status" value="1"/>
</dbReference>
<dbReference type="OrthoDB" id="443318at2759"/>
<evidence type="ECO:0000256" key="9">
    <source>
        <dbReference type="ARBA" id="ARBA00022801"/>
    </source>
</evidence>
<evidence type="ECO:0000256" key="14">
    <source>
        <dbReference type="RuleBase" id="RU361156"/>
    </source>
</evidence>
<dbReference type="EMBL" id="JACETU010000004">
    <property type="protein sequence ID" value="KAF7430821.1"/>
    <property type="molecule type" value="Genomic_DNA"/>
</dbReference>
<dbReference type="AlphaFoldDB" id="A0A8H6ZTW6"/>
<comment type="caution">
    <text evidence="15">The sequence shown here is derived from an EMBL/GenBank/DDBJ whole genome shotgun (WGS) entry which is preliminary data.</text>
</comment>
<evidence type="ECO:0000256" key="8">
    <source>
        <dbReference type="ARBA" id="ARBA00022729"/>
    </source>
</evidence>
<dbReference type="GeneID" id="59376353"/>
<keyword evidence="8" id="KW-0732">Signal</keyword>
<keyword evidence="9 14" id="KW-0378">Hydrolase</keyword>
<protein>
    <recommendedName>
        <fullName evidence="14">Carboxypeptidase</fullName>
        <ecNumber evidence="14">3.4.16.-</ecNumber>
    </recommendedName>
</protein>
<evidence type="ECO:0000256" key="7">
    <source>
        <dbReference type="ARBA" id="ARBA00022703"/>
    </source>
</evidence>
<dbReference type="PROSITE" id="PS00131">
    <property type="entry name" value="CARBOXYPEPT_SER_SER"/>
    <property type="match status" value="1"/>
</dbReference>
<keyword evidence="12" id="KW-0472">Membrane</keyword>
<evidence type="ECO:0000256" key="1">
    <source>
        <dbReference type="ARBA" id="ARBA00001003"/>
    </source>
</evidence>
<accession>A0A8H6ZTW6</accession>
<keyword evidence="6" id="KW-0812">Transmembrane</keyword>
<comment type="catalytic activity">
    <reaction evidence="1">
        <text>Preferential release of a C-terminal arginine or lysine residue.</text>
        <dbReference type="EC" id="3.4.16.6"/>
    </reaction>
</comment>
<proteinExistence type="inferred from homology"/>
<sequence>MRLYTAVSISTYFLLARCQSDDTPPSRFPHIYPGKPKGDFSPAYQSYYEVTDPLPNITFDVGRMFAGNLPVQRAGHPNDTFFFWAFEKQNGSLTANASTDPWGIWLNGGPGSSSMYGALFENGPIRINSDYTISQNNFSWNKVADYIWIDQPVGIGFSTADTTGYIDSEETMAKDFFGFLSNLVKVFPSLATRPLHLTGESYAGTFIPYILKEYFSLANPPVTIAAIAIGDGSIATEQVFELLPALTVIETYPQIIGYDTEVFEYFKEQSHLCGYDLNLTYPQNGTFPPIPVVQPIQRTIPFLQSTRFHSDQVMQAKRDIPSRRSIMSSKRALKDEIQRRYDEDGVNVGTSIQKRDREMKRMAWKRDLTGRANGTIDPWYGCFLFDEFMDYAKNFTFPWSENDDPNDIGFGIYDVPDALSPAARRDASVFLNDKRTRAALHAPTTFDWVLTFPFPFGELTFDPSPEPMVFLTDLATNATAKNVSVILFSGNDDVLVSHLGTEITIQNTTFGGIQGFTRKPSTPWHDDSGNFAGIIRQERGWTYVLFDGAGHMVPIKKPQAAFTFVREFVFGNNQTGLVESSSSVVGGEDPALAADVLPGQKEIYVGKVTTSSTFVFPSATIAAWDSFMAAQTSPPALKATANNNAAQTSRIPLSLGVWAGFASLGLLFVL</sequence>
<gene>
    <name evidence="15" type="ORF">PC9H_006535</name>
</gene>
<dbReference type="RefSeq" id="XP_036632099.1">
    <property type="nucleotide sequence ID" value="XM_036776080.1"/>
</dbReference>
<keyword evidence="5 14" id="KW-0645">Protease</keyword>
<keyword evidence="7" id="KW-0053">Apoptosis</keyword>
<reference evidence="15" key="1">
    <citation type="submission" date="2019-07" db="EMBL/GenBank/DDBJ databases">
        <authorList>
            <person name="Palmer J.M."/>
        </authorList>
    </citation>
    <scope>NUCLEOTIDE SEQUENCE</scope>
    <source>
        <strain evidence="15">PC9</strain>
    </source>
</reference>
<dbReference type="Proteomes" id="UP000623687">
    <property type="component" value="Unassembled WGS sequence"/>
</dbReference>
<evidence type="ECO:0000256" key="2">
    <source>
        <dbReference type="ARBA" id="ARBA00004393"/>
    </source>
</evidence>
<keyword evidence="13" id="KW-0325">Glycoprotein</keyword>
<evidence type="ECO:0000256" key="12">
    <source>
        <dbReference type="ARBA" id="ARBA00023136"/>
    </source>
</evidence>
<evidence type="ECO:0000256" key="13">
    <source>
        <dbReference type="ARBA" id="ARBA00023180"/>
    </source>
</evidence>
<dbReference type="EC" id="3.4.16.-" evidence="14"/>
<dbReference type="Pfam" id="PF00450">
    <property type="entry name" value="Peptidase_S10"/>
    <property type="match status" value="2"/>
</dbReference>
<dbReference type="InterPro" id="IPR029058">
    <property type="entry name" value="AB_hydrolase_fold"/>
</dbReference>
<dbReference type="SUPFAM" id="SSF53474">
    <property type="entry name" value="alpha/beta-Hydrolases"/>
    <property type="match status" value="1"/>
</dbReference>
<name>A0A8H6ZTW6_PLEOS</name>
<evidence type="ECO:0000256" key="6">
    <source>
        <dbReference type="ARBA" id="ARBA00022692"/>
    </source>
</evidence>
<organism evidence="15 16">
    <name type="scientific">Pleurotus ostreatus</name>
    <name type="common">Oyster mushroom</name>
    <name type="synonym">White-rot fungus</name>
    <dbReference type="NCBI Taxonomy" id="5322"/>
    <lineage>
        <taxon>Eukaryota</taxon>
        <taxon>Fungi</taxon>
        <taxon>Dikarya</taxon>
        <taxon>Basidiomycota</taxon>
        <taxon>Agaricomycotina</taxon>
        <taxon>Agaricomycetes</taxon>
        <taxon>Agaricomycetidae</taxon>
        <taxon>Agaricales</taxon>
        <taxon>Pleurotineae</taxon>
        <taxon>Pleurotaceae</taxon>
        <taxon>Pleurotus</taxon>
    </lineage>
</organism>
<dbReference type="GO" id="GO:0006508">
    <property type="term" value="P:proteolysis"/>
    <property type="evidence" value="ECO:0007669"/>
    <property type="project" value="UniProtKB-KW"/>
</dbReference>
<dbReference type="InterPro" id="IPR018202">
    <property type="entry name" value="Ser_caboxypep_ser_AS"/>
</dbReference>
<evidence type="ECO:0000256" key="5">
    <source>
        <dbReference type="ARBA" id="ARBA00022670"/>
    </source>
</evidence>
<dbReference type="InterPro" id="IPR001563">
    <property type="entry name" value="Peptidase_S10"/>
</dbReference>
<keyword evidence="11" id="KW-0333">Golgi apparatus</keyword>
<evidence type="ECO:0000256" key="3">
    <source>
        <dbReference type="ARBA" id="ARBA00009431"/>
    </source>
</evidence>
<evidence type="ECO:0000313" key="16">
    <source>
        <dbReference type="Proteomes" id="UP000623687"/>
    </source>
</evidence>
<keyword evidence="10" id="KW-1133">Transmembrane helix</keyword>
<evidence type="ECO:0000256" key="10">
    <source>
        <dbReference type="ARBA" id="ARBA00022989"/>
    </source>
</evidence>
<evidence type="ECO:0000256" key="11">
    <source>
        <dbReference type="ARBA" id="ARBA00023034"/>
    </source>
</evidence>
<dbReference type="GO" id="GO:0004185">
    <property type="term" value="F:serine-type carboxypeptidase activity"/>
    <property type="evidence" value="ECO:0007669"/>
    <property type="project" value="UniProtKB-UniRule"/>
</dbReference>
<dbReference type="PRINTS" id="PR00724">
    <property type="entry name" value="CRBOXYPTASEC"/>
</dbReference>
<dbReference type="Gene3D" id="3.40.50.1820">
    <property type="entry name" value="alpha/beta hydrolase"/>
    <property type="match status" value="1"/>
</dbReference>
<keyword evidence="16" id="KW-1185">Reference proteome</keyword>
<evidence type="ECO:0000256" key="4">
    <source>
        <dbReference type="ARBA" id="ARBA00022645"/>
    </source>
</evidence>
<dbReference type="GO" id="GO:0006915">
    <property type="term" value="P:apoptotic process"/>
    <property type="evidence" value="ECO:0007669"/>
    <property type="project" value="UniProtKB-KW"/>
</dbReference>
<evidence type="ECO:0000313" key="15">
    <source>
        <dbReference type="EMBL" id="KAF7430821.1"/>
    </source>
</evidence>
<dbReference type="GO" id="GO:0005794">
    <property type="term" value="C:Golgi apparatus"/>
    <property type="evidence" value="ECO:0007669"/>
    <property type="project" value="UniProtKB-SubCell"/>
</dbReference>
<comment type="similarity">
    <text evidence="3 14">Belongs to the peptidase S10 family.</text>
</comment>
<dbReference type="PANTHER" id="PTHR11802">
    <property type="entry name" value="SERINE PROTEASE FAMILY S10 SERINE CARBOXYPEPTIDASE"/>
    <property type="match status" value="1"/>
</dbReference>